<dbReference type="Gene3D" id="1.10.3210.10">
    <property type="entry name" value="Hypothetical protein af1432"/>
    <property type="match status" value="1"/>
</dbReference>
<dbReference type="PROSITE" id="PS51832">
    <property type="entry name" value="HD_GYP"/>
    <property type="match status" value="1"/>
</dbReference>
<name>A0ABQ4SB36_9HYPH</name>
<dbReference type="SUPFAM" id="SSF109604">
    <property type="entry name" value="HD-domain/PDEase-like"/>
    <property type="match status" value="1"/>
</dbReference>
<keyword evidence="3" id="KW-1185">Reference proteome</keyword>
<dbReference type="InterPro" id="IPR003607">
    <property type="entry name" value="HD/PDEase_dom"/>
</dbReference>
<protein>
    <recommendedName>
        <fullName evidence="1">HD-GYP domain-containing protein</fullName>
    </recommendedName>
</protein>
<dbReference type="InterPro" id="IPR037522">
    <property type="entry name" value="HD_GYP_dom"/>
</dbReference>
<dbReference type="InterPro" id="IPR006675">
    <property type="entry name" value="HDIG_dom"/>
</dbReference>
<evidence type="ECO:0000259" key="1">
    <source>
        <dbReference type="PROSITE" id="PS51832"/>
    </source>
</evidence>
<dbReference type="SMART" id="SM00471">
    <property type="entry name" value="HDc"/>
    <property type="match status" value="1"/>
</dbReference>
<dbReference type="RefSeq" id="WP_238233943.1">
    <property type="nucleotide sequence ID" value="NZ_BPQQ01000010.1"/>
</dbReference>
<proteinExistence type="predicted"/>
<dbReference type="EMBL" id="BPQQ01000010">
    <property type="protein sequence ID" value="GJD99059.1"/>
    <property type="molecule type" value="Genomic_DNA"/>
</dbReference>
<dbReference type="Proteomes" id="UP001055153">
    <property type="component" value="Unassembled WGS sequence"/>
</dbReference>
<dbReference type="PANTHER" id="PTHR43155:SF2">
    <property type="entry name" value="CYCLIC DI-GMP PHOSPHODIESTERASE PA4108"/>
    <property type="match status" value="1"/>
</dbReference>
<feature type="domain" description="HD-GYP" evidence="1">
    <location>
        <begin position="165"/>
        <end position="352"/>
    </location>
</feature>
<accession>A0ABQ4SB36</accession>
<gene>
    <name evidence="2" type="ORF">GMJLKIPL_0973</name>
</gene>
<evidence type="ECO:0000313" key="3">
    <source>
        <dbReference type="Proteomes" id="UP001055153"/>
    </source>
</evidence>
<dbReference type="PANTHER" id="PTHR43155">
    <property type="entry name" value="CYCLIC DI-GMP PHOSPHODIESTERASE PA4108-RELATED"/>
    <property type="match status" value="1"/>
</dbReference>
<organism evidence="2 3">
    <name type="scientific">Methylobacterium isbiliense</name>
    <dbReference type="NCBI Taxonomy" id="315478"/>
    <lineage>
        <taxon>Bacteria</taxon>
        <taxon>Pseudomonadati</taxon>
        <taxon>Pseudomonadota</taxon>
        <taxon>Alphaproteobacteria</taxon>
        <taxon>Hyphomicrobiales</taxon>
        <taxon>Methylobacteriaceae</taxon>
        <taxon>Methylobacterium</taxon>
    </lineage>
</organism>
<dbReference type="NCBIfam" id="TIGR00277">
    <property type="entry name" value="HDIG"/>
    <property type="match status" value="1"/>
</dbReference>
<dbReference type="Pfam" id="PF13487">
    <property type="entry name" value="HD_5"/>
    <property type="match status" value="1"/>
</dbReference>
<evidence type="ECO:0000313" key="2">
    <source>
        <dbReference type="EMBL" id="GJD99059.1"/>
    </source>
</evidence>
<dbReference type="CDD" id="cd00077">
    <property type="entry name" value="HDc"/>
    <property type="match status" value="1"/>
</dbReference>
<sequence length="352" mass="37379">MLGQGVVLVTDHPSRSAVHAEALRSLTPCTVAGPEVEWSAHAGVAAVVADLDLNRTAAMQCLLALRRQPWAGALPVLCLMVRGSDRALRQAHLLGAAACLPFYTEPHVVVTAVLNLVDPDQGGLNATIRRCAARAAGALGDLFHAAAQAGRLDLAAVDRSVDPLLESLREGGLARWLNTLRAHDDVTYRHCLVVAGLAAQFAAHVRFPLAQQRRLVRAALVHDVGKARIPRSLLLKRGALDATETAVMRSHVELGHAILRASPDADAAMLDAARHHHERLDGSGYPDGLSGEAISDVARFIAICDVYAALTERRPFRPAMTPGEAMATLAGMGRQLEPGFVQAFGRAILGSV</sequence>
<reference evidence="2" key="2">
    <citation type="submission" date="2021-08" db="EMBL/GenBank/DDBJ databases">
        <authorList>
            <person name="Tani A."/>
            <person name="Ola A."/>
            <person name="Ogura Y."/>
            <person name="Katsura K."/>
            <person name="Hayashi T."/>
        </authorList>
    </citation>
    <scope>NUCLEOTIDE SEQUENCE</scope>
    <source>
        <strain evidence="2">DSM 17168</strain>
    </source>
</reference>
<comment type="caution">
    <text evidence="2">The sequence shown here is derived from an EMBL/GenBank/DDBJ whole genome shotgun (WGS) entry which is preliminary data.</text>
</comment>
<reference evidence="2" key="1">
    <citation type="journal article" date="2021" name="Front. Microbiol.">
        <title>Comprehensive Comparative Genomics and Phenotyping of Methylobacterium Species.</title>
        <authorList>
            <person name="Alessa O."/>
            <person name="Ogura Y."/>
            <person name="Fujitani Y."/>
            <person name="Takami H."/>
            <person name="Hayashi T."/>
            <person name="Sahin N."/>
            <person name="Tani A."/>
        </authorList>
    </citation>
    <scope>NUCLEOTIDE SEQUENCE</scope>
    <source>
        <strain evidence="2">DSM 17168</strain>
    </source>
</reference>